<accession>A0ABV8SIU1</accession>
<gene>
    <name evidence="3" type="primary">hxlB</name>
    <name evidence="3" type="ORF">ACFO1S_27605</name>
</gene>
<dbReference type="InterPro" id="IPR001347">
    <property type="entry name" value="SIS_dom"/>
</dbReference>
<dbReference type="Gene3D" id="3.40.50.10490">
    <property type="entry name" value="Glucose-6-phosphate isomerase like protein, domain 1"/>
    <property type="match status" value="1"/>
</dbReference>
<evidence type="ECO:0000313" key="3">
    <source>
        <dbReference type="EMBL" id="MFC4307195.1"/>
    </source>
</evidence>
<dbReference type="InterPro" id="IPR046348">
    <property type="entry name" value="SIS_dom_sf"/>
</dbReference>
<feature type="domain" description="SIS" evidence="2">
    <location>
        <begin position="26"/>
        <end position="169"/>
    </location>
</feature>
<evidence type="ECO:0000313" key="4">
    <source>
        <dbReference type="Proteomes" id="UP001595755"/>
    </source>
</evidence>
<reference evidence="4" key="1">
    <citation type="journal article" date="2019" name="Int. J. Syst. Evol. Microbiol.">
        <title>The Global Catalogue of Microorganisms (GCM) 10K type strain sequencing project: providing services to taxonomists for standard genome sequencing and annotation.</title>
        <authorList>
            <consortium name="The Broad Institute Genomics Platform"/>
            <consortium name="The Broad Institute Genome Sequencing Center for Infectious Disease"/>
            <person name="Wu L."/>
            <person name="Ma J."/>
        </authorList>
    </citation>
    <scope>NUCLEOTIDE SEQUENCE [LARGE SCALE GENOMIC DNA]</scope>
    <source>
        <strain evidence="4">CGMCC 4.1641</strain>
    </source>
</reference>
<keyword evidence="4" id="KW-1185">Reference proteome</keyword>
<dbReference type="SUPFAM" id="SSF53697">
    <property type="entry name" value="SIS domain"/>
    <property type="match status" value="1"/>
</dbReference>
<dbReference type="Pfam" id="PF01380">
    <property type="entry name" value="SIS"/>
    <property type="match status" value="1"/>
</dbReference>
<dbReference type="PROSITE" id="PS51464">
    <property type="entry name" value="SIS"/>
    <property type="match status" value="1"/>
</dbReference>
<comment type="similarity">
    <text evidence="1">Belongs to the SIS family. PHI subfamily.</text>
</comment>
<dbReference type="EMBL" id="JBHSED010000074">
    <property type="protein sequence ID" value="MFC4307195.1"/>
    <property type="molecule type" value="Genomic_DNA"/>
</dbReference>
<dbReference type="CDD" id="cd05005">
    <property type="entry name" value="SIS_PHI"/>
    <property type="match status" value="1"/>
</dbReference>
<comment type="caution">
    <text evidence="3">The sequence shown here is derived from an EMBL/GenBank/DDBJ whole genome shotgun (WGS) entry which is preliminary data.</text>
</comment>
<evidence type="ECO:0000256" key="1">
    <source>
        <dbReference type="ARBA" id="ARBA00009235"/>
    </source>
</evidence>
<dbReference type="RefSeq" id="WP_204602941.1">
    <property type="nucleotide sequence ID" value="NZ_JBHSED010000074.1"/>
</dbReference>
<proteinExistence type="inferred from homology"/>
<dbReference type="NCBIfam" id="TIGR03127">
    <property type="entry name" value="RuMP_HxlB"/>
    <property type="match status" value="1"/>
</dbReference>
<dbReference type="EC" id="5.3.1.27" evidence="3"/>
<dbReference type="GO" id="GO:0043800">
    <property type="term" value="F:6-phospho-3-hexuloisomerase activity"/>
    <property type="evidence" value="ECO:0007669"/>
    <property type="project" value="UniProtKB-EC"/>
</dbReference>
<keyword evidence="3" id="KW-0413">Isomerase</keyword>
<name>A0ABV8SIU1_9BACL</name>
<evidence type="ECO:0000259" key="2">
    <source>
        <dbReference type="PROSITE" id="PS51464"/>
    </source>
</evidence>
<dbReference type="Proteomes" id="UP001595755">
    <property type="component" value="Unassembled WGS sequence"/>
</dbReference>
<sequence>MKDALRIVGELERSVSLIRDEDADRLSEAIGSSRKVFLAGAGRTGLMGKAFGMRLMQLGYETYVVGETTTPAIAEGDLLVVGSGSGETKSLAAMAQKAKSVGAAVAVVTIHPGSTIGLLADIVVQLPGAAKDQGEGHFATIQPMASLFEQTLLVFYDATVLGLMRKHDADSSQMFTRHANLE</sequence>
<dbReference type="InterPro" id="IPR017552">
    <property type="entry name" value="PHI/rmpB"/>
</dbReference>
<dbReference type="PANTHER" id="PTHR43443:SF1">
    <property type="entry name" value="3-HEXULOSE-6-PHOSPHATE ISOMERASE"/>
    <property type="match status" value="1"/>
</dbReference>
<protein>
    <submittedName>
        <fullName evidence="3">6-phospho-3-hexuloisomerase</fullName>
        <ecNumber evidence="3">5.3.1.27</ecNumber>
    </submittedName>
</protein>
<organism evidence="3 4">
    <name type="scientific">Cohnella boryungensis</name>
    <dbReference type="NCBI Taxonomy" id="768479"/>
    <lineage>
        <taxon>Bacteria</taxon>
        <taxon>Bacillati</taxon>
        <taxon>Bacillota</taxon>
        <taxon>Bacilli</taxon>
        <taxon>Bacillales</taxon>
        <taxon>Paenibacillaceae</taxon>
        <taxon>Cohnella</taxon>
    </lineage>
</organism>
<dbReference type="PANTHER" id="PTHR43443">
    <property type="entry name" value="3-HEXULOSE-6-PHOSPHATE ISOMERASE"/>
    <property type="match status" value="1"/>
</dbReference>